<feature type="transmembrane region" description="Helical" evidence="1">
    <location>
        <begin position="59"/>
        <end position="86"/>
    </location>
</feature>
<dbReference type="AlphaFoldDB" id="A0A432LZQ8"/>
<evidence type="ECO:0000256" key="1">
    <source>
        <dbReference type="SAM" id="Phobius"/>
    </source>
</evidence>
<dbReference type="OrthoDB" id="1118972at2"/>
<keyword evidence="1" id="KW-0472">Membrane</keyword>
<feature type="transmembrane region" description="Helical" evidence="1">
    <location>
        <begin position="21"/>
        <end position="39"/>
    </location>
</feature>
<dbReference type="PANTHER" id="PTHR40106">
    <property type="entry name" value="INNER MEMBRANE PROTEIN RCLC"/>
    <property type="match status" value="1"/>
</dbReference>
<accession>A0A432LZQ8</accession>
<keyword evidence="1" id="KW-1133">Transmembrane helix</keyword>
<dbReference type="EMBL" id="RYYV01000033">
    <property type="protein sequence ID" value="RUL69414.1"/>
    <property type="molecule type" value="Genomic_DNA"/>
</dbReference>
<dbReference type="Pfam" id="PF04224">
    <property type="entry name" value="DUF417"/>
    <property type="match status" value="1"/>
</dbReference>
<dbReference type="PIRSF" id="PIRSF028065">
    <property type="entry name" value="UCP028065"/>
    <property type="match status" value="1"/>
</dbReference>
<organism evidence="2 3">
    <name type="scientific">Dyella choica</name>
    <dbReference type="NCBI Taxonomy" id="1927959"/>
    <lineage>
        <taxon>Bacteria</taxon>
        <taxon>Pseudomonadati</taxon>
        <taxon>Pseudomonadota</taxon>
        <taxon>Gammaproteobacteria</taxon>
        <taxon>Lysobacterales</taxon>
        <taxon>Rhodanobacteraceae</taxon>
        <taxon>Dyella</taxon>
    </lineage>
</organism>
<feature type="transmembrane region" description="Helical" evidence="1">
    <location>
        <begin position="126"/>
        <end position="150"/>
    </location>
</feature>
<dbReference type="Proteomes" id="UP000274358">
    <property type="component" value="Unassembled WGS sequence"/>
</dbReference>
<dbReference type="RefSeq" id="WP_126687013.1">
    <property type="nucleotide sequence ID" value="NZ_RYYV01000033.1"/>
</dbReference>
<reference evidence="2 3" key="1">
    <citation type="submission" date="2018-12" db="EMBL/GenBank/DDBJ databases">
        <title>Dyella dinghuensis sp. nov. DHOA06 and Dyella choica sp. nov. 4M-K27, isolated from forest soil.</title>
        <authorList>
            <person name="Qiu L.-H."/>
            <person name="Gao Z.-H."/>
        </authorList>
    </citation>
    <scope>NUCLEOTIDE SEQUENCE [LARGE SCALE GENOMIC DNA]</scope>
    <source>
        <strain evidence="2 3">4M-K27</strain>
    </source>
</reference>
<dbReference type="GO" id="GO:0005886">
    <property type="term" value="C:plasma membrane"/>
    <property type="evidence" value="ECO:0007669"/>
    <property type="project" value="TreeGrafter"/>
</dbReference>
<dbReference type="PANTHER" id="PTHR40106:SF1">
    <property type="entry name" value="INNER MEMBRANE PROTEIN RCLC"/>
    <property type="match status" value="1"/>
</dbReference>
<dbReference type="InterPro" id="IPR007339">
    <property type="entry name" value="RclC-like"/>
</dbReference>
<comment type="caution">
    <text evidence="2">The sequence shown here is derived from an EMBL/GenBank/DDBJ whole genome shotgun (WGS) entry which is preliminary data.</text>
</comment>
<evidence type="ECO:0000313" key="3">
    <source>
        <dbReference type="Proteomes" id="UP000274358"/>
    </source>
</evidence>
<dbReference type="GO" id="GO:1901530">
    <property type="term" value="P:response to hypochlorite"/>
    <property type="evidence" value="ECO:0007669"/>
    <property type="project" value="TreeGrafter"/>
</dbReference>
<sequence length="162" mass="17871">MNMLIRFLAQSGLLKKDFDYHLLRASMVIIFAFFGYQKWFDYEAQVLIPYISNGPLISWMYPVFGIRGASTFLGVSEWTFGALILAGFWNKRLGVLGAAGSVVTFIMTVTIIPFMPNGWAASAGGFPAMVGNVPFLMKDVVLLAVSVYLLKEDVARAVSSSH</sequence>
<keyword evidence="3" id="KW-1185">Reference proteome</keyword>
<dbReference type="InterPro" id="IPR016865">
    <property type="entry name" value="RclC"/>
</dbReference>
<proteinExistence type="predicted"/>
<feature type="transmembrane region" description="Helical" evidence="1">
    <location>
        <begin position="93"/>
        <end position="114"/>
    </location>
</feature>
<name>A0A432LZQ8_9GAMM</name>
<protein>
    <submittedName>
        <fullName evidence="2">DUF417 family protein</fullName>
    </submittedName>
</protein>
<evidence type="ECO:0000313" key="2">
    <source>
        <dbReference type="EMBL" id="RUL69414.1"/>
    </source>
</evidence>
<gene>
    <name evidence="2" type="ORF">EKH80_22315</name>
</gene>
<keyword evidence="1" id="KW-0812">Transmembrane</keyword>